<evidence type="ECO:0000313" key="5">
    <source>
        <dbReference type="Proteomes" id="UP000284322"/>
    </source>
</evidence>
<dbReference type="Gene3D" id="1.10.357.10">
    <property type="entry name" value="Tetracycline Repressor, domain 2"/>
    <property type="match status" value="1"/>
</dbReference>
<dbReference type="InterPro" id="IPR041678">
    <property type="entry name" value="TetR_C_16"/>
</dbReference>
<gene>
    <name evidence="4" type="ORF">D6858_04200</name>
</gene>
<sequence length="184" mass="20185">MTAKRRSGEKTRAAILAATKRLFAEKGYDRATIRNIAAEAGCDPALVMRYFGSKRKLFFEAVDSPLESFPDAQPGAPGQLPEIAASLLEHWHQDKTFFGLLRAAASDEEAAALMREFFELRVREHQPRVTGLPPDQAVCFGAMVLGIAFGREVTRIPPLADMTSEELGTMIGNVFCACNPPKET</sequence>
<dbReference type="Proteomes" id="UP000284322">
    <property type="component" value="Unassembled WGS sequence"/>
</dbReference>
<organism evidence="4 5">
    <name type="scientific">Tsuneonella suprasediminis</name>
    <dbReference type="NCBI Taxonomy" id="2306996"/>
    <lineage>
        <taxon>Bacteria</taxon>
        <taxon>Pseudomonadati</taxon>
        <taxon>Pseudomonadota</taxon>
        <taxon>Alphaproteobacteria</taxon>
        <taxon>Sphingomonadales</taxon>
        <taxon>Erythrobacteraceae</taxon>
        <taxon>Tsuneonella</taxon>
    </lineage>
</organism>
<dbReference type="Pfam" id="PF17920">
    <property type="entry name" value="TetR_C_16"/>
    <property type="match status" value="1"/>
</dbReference>
<dbReference type="EMBL" id="RAHJ01000014">
    <property type="protein sequence ID" value="RJX69109.1"/>
    <property type="molecule type" value="Genomic_DNA"/>
</dbReference>
<dbReference type="PANTHER" id="PTHR30055:SF235">
    <property type="entry name" value="TRANSCRIPTIONAL REGULATORY PROTEIN"/>
    <property type="match status" value="1"/>
</dbReference>
<protein>
    <submittedName>
        <fullName evidence="4">TetR/AcrR family transcriptional regulator</fullName>
    </submittedName>
</protein>
<dbReference type="RefSeq" id="WP_120107447.1">
    <property type="nucleotide sequence ID" value="NZ_RAHJ01000014.1"/>
</dbReference>
<comment type="caution">
    <text evidence="4">The sequence shown here is derived from an EMBL/GenBank/DDBJ whole genome shotgun (WGS) entry which is preliminary data.</text>
</comment>
<proteinExistence type="predicted"/>
<keyword evidence="1 2" id="KW-0238">DNA-binding</keyword>
<evidence type="ECO:0000256" key="1">
    <source>
        <dbReference type="ARBA" id="ARBA00023125"/>
    </source>
</evidence>
<evidence type="ECO:0000256" key="2">
    <source>
        <dbReference type="PROSITE-ProRule" id="PRU00335"/>
    </source>
</evidence>
<dbReference type="OrthoDB" id="9789566at2"/>
<dbReference type="Gene3D" id="1.10.10.60">
    <property type="entry name" value="Homeodomain-like"/>
    <property type="match status" value="1"/>
</dbReference>
<dbReference type="SUPFAM" id="SSF48498">
    <property type="entry name" value="Tetracyclin repressor-like, C-terminal domain"/>
    <property type="match status" value="1"/>
</dbReference>
<dbReference type="InterPro" id="IPR036271">
    <property type="entry name" value="Tet_transcr_reg_TetR-rel_C_sf"/>
</dbReference>
<feature type="DNA-binding region" description="H-T-H motif" evidence="2">
    <location>
        <begin position="32"/>
        <end position="51"/>
    </location>
</feature>
<dbReference type="InterPro" id="IPR009057">
    <property type="entry name" value="Homeodomain-like_sf"/>
</dbReference>
<keyword evidence="5" id="KW-1185">Reference proteome</keyword>
<dbReference type="InterPro" id="IPR001647">
    <property type="entry name" value="HTH_TetR"/>
</dbReference>
<evidence type="ECO:0000259" key="3">
    <source>
        <dbReference type="PROSITE" id="PS50977"/>
    </source>
</evidence>
<name>A0A419R3P2_9SPHN</name>
<dbReference type="Pfam" id="PF00440">
    <property type="entry name" value="TetR_N"/>
    <property type="match status" value="1"/>
</dbReference>
<dbReference type="AlphaFoldDB" id="A0A419R3P2"/>
<dbReference type="InterPro" id="IPR050109">
    <property type="entry name" value="HTH-type_TetR-like_transc_reg"/>
</dbReference>
<accession>A0A419R3P2</accession>
<dbReference type="GO" id="GO:0000976">
    <property type="term" value="F:transcription cis-regulatory region binding"/>
    <property type="evidence" value="ECO:0007669"/>
    <property type="project" value="TreeGrafter"/>
</dbReference>
<dbReference type="PRINTS" id="PR00455">
    <property type="entry name" value="HTHTETR"/>
</dbReference>
<evidence type="ECO:0000313" key="4">
    <source>
        <dbReference type="EMBL" id="RJX69109.1"/>
    </source>
</evidence>
<reference evidence="4 5" key="1">
    <citation type="submission" date="2018-09" db="EMBL/GenBank/DDBJ databases">
        <title>Altererythrobacter sp.Ery1 and Ery12, the genome sequencing of novel strains in genus Alterythrobacter.</title>
        <authorList>
            <person name="Cheng H."/>
            <person name="Wu Y.-H."/>
            <person name="Fang C."/>
            <person name="Xu X.-W."/>
        </authorList>
    </citation>
    <scope>NUCLEOTIDE SEQUENCE [LARGE SCALE GENOMIC DNA]</scope>
    <source>
        <strain evidence="4 5">Ery12</strain>
    </source>
</reference>
<feature type="domain" description="HTH tetR-type" evidence="3">
    <location>
        <begin position="9"/>
        <end position="69"/>
    </location>
</feature>
<dbReference type="GO" id="GO:0003700">
    <property type="term" value="F:DNA-binding transcription factor activity"/>
    <property type="evidence" value="ECO:0007669"/>
    <property type="project" value="TreeGrafter"/>
</dbReference>
<dbReference type="PANTHER" id="PTHR30055">
    <property type="entry name" value="HTH-TYPE TRANSCRIPTIONAL REGULATOR RUTR"/>
    <property type="match status" value="1"/>
</dbReference>
<dbReference type="SUPFAM" id="SSF46689">
    <property type="entry name" value="Homeodomain-like"/>
    <property type="match status" value="1"/>
</dbReference>
<dbReference type="PROSITE" id="PS50977">
    <property type="entry name" value="HTH_TETR_2"/>
    <property type="match status" value="1"/>
</dbReference>